<comment type="caution">
    <text evidence="2">The sequence shown here is derived from an EMBL/GenBank/DDBJ whole genome shotgun (WGS) entry which is preliminary data.</text>
</comment>
<dbReference type="Proteomes" id="UP000290289">
    <property type="component" value="Chromosome 16"/>
</dbReference>
<dbReference type="EMBL" id="RDQH01000342">
    <property type="protein sequence ID" value="RXH72284.1"/>
    <property type="molecule type" value="Genomic_DNA"/>
</dbReference>
<reference evidence="2 3" key="1">
    <citation type="submission" date="2018-10" db="EMBL/GenBank/DDBJ databases">
        <title>A high-quality apple genome assembly.</title>
        <authorList>
            <person name="Hu J."/>
        </authorList>
    </citation>
    <scope>NUCLEOTIDE SEQUENCE [LARGE SCALE GENOMIC DNA]</scope>
    <source>
        <strain evidence="3">cv. HFTH1</strain>
        <tissue evidence="2">Young leaf</tissue>
    </source>
</reference>
<evidence type="ECO:0000313" key="3">
    <source>
        <dbReference type="Proteomes" id="UP000290289"/>
    </source>
</evidence>
<evidence type="ECO:0000256" key="1">
    <source>
        <dbReference type="SAM" id="MobiDB-lite"/>
    </source>
</evidence>
<organism evidence="2 3">
    <name type="scientific">Malus domestica</name>
    <name type="common">Apple</name>
    <name type="synonym">Pyrus malus</name>
    <dbReference type="NCBI Taxonomy" id="3750"/>
    <lineage>
        <taxon>Eukaryota</taxon>
        <taxon>Viridiplantae</taxon>
        <taxon>Streptophyta</taxon>
        <taxon>Embryophyta</taxon>
        <taxon>Tracheophyta</taxon>
        <taxon>Spermatophyta</taxon>
        <taxon>Magnoliopsida</taxon>
        <taxon>eudicotyledons</taxon>
        <taxon>Gunneridae</taxon>
        <taxon>Pentapetalae</taxon>
        <taxon>rosids</taxon>
        <taxon>fabids</taxon>
        <taxon>Rosales</taxon>
        <taxon>Rosaceae</taxon>
        <taxon>Amygdaloideae</taxon>
        <taxon>Maleae</taxon>
        <taxon>Malus</taxon>
    </lineage>
</organism>
<keyword evidence="3" id="KW-1185">Reference proteome</keyword>
<dbReference type="AlphaFoldDB" id="A0A498HPQ1"/>
<proteinExistence type="predicted"/>
<sequence length="180" mass="20388">MAKTPSQTPPLPRSALEAETKTFPPPSFPPLQINTFSRYSIVDCTREREKEGYPVEATATVRNRLSGLCLDNISFKSSSAADPKYPVKTQKNARHLRLPHQPNRVRKLNLWFQQVMLDEVEDPDDENEEHHHQEQDENRCTSPTGQDENTTLTPTVCYDSSLELLLDSSPKAVCYDSSTV</sequence>
<name>A0A498HPQ1_MALDO</name>
<feature type="compositionally biased region" description="Polar residues" evidence="1">
    <location>
        <begin position="140"/>
        <end position="153"/>
    </location>
</feature>
<accession>A0A498HPQ1</accession>
<feature type="compositionally biased region" description="Basic and acidic residues" evidence="1">
    <location>
        <begin position="128"/>
        <end position="139"/>
    </location>
</feature>
<gene>
    <name evidence="2" type="ORF">DVH24_033822</name>
</gene>
<protein>
    <submittedName>
        <fullName evidence="2">Uncharacterized protein</fullName>
    </submittedName>
</protein>
<feature type="region of interest" description="Disordered" evidence="1">
    <location>
        <begin position="121"/>
        <end position="153"/>
    </location>
</feature>
<evidence type="ECO:0000313" key="2">
    <source>
        <dbReference type="EMBL" id="RXH72284.1"/>
    </source>
</evidence>
<feature type="region of interest" description="Disordered" evidence="1">
    <location>
        <begin position="1"/>
        <end position="31"/>
    </location>
</feature>